<reference evidence="13 14" key="1">
    <citation type="submission" date="2016-11" db="EMBL/GenBank/DDBJ databases">
        <title>Study of marine rhodopsin-containing bacteria.</title>
        <authorList>
            <person name="Yoshizawa S."/>
            <person name="Kumagai Y."/>
            <person name="Kogure K."/>
        </authorList>
    </citation>
    <scope>NUCLEOTIDE SEQUENCE [LARGE SCALE GENOMIC DNA]</scope>
    <source>
        <strain evidence="13 14">SAORIC-28</strain>
    </source>
</reference>
<feature type="binding site" evidence="7 11">
    <location>
        <position position="484"/>
    </location>
    <ligand>
        <name>[4Fe-4S] cluster</name>
        <dbReference type="ChEBI" id="CHEBI:49883"/>
    </ligand>
</feature>
<gene>
    <name evidence="7" type="primary">purF</name>
    <name evidence="13" type="ORF">BSZ37_15670</name>
</gene>
<dbReference type="OrthoDB" id="9801213at2"/>
<comment type="similarity">
    <text evidence="2 7 8">In the C-terminal section; belongs to the purine/pyrimidine phosphoribosyltransferase family.</text>
</comment>
<evidence type="ECO:0000256" key="11">
    <source>
        <dbReference type="PIRSR" id="PIRSR000485-3"/>
    </source>
</evidence>
<dbReference type="EC" id="2.4.2.14" evidence="7"/>
<keyword evidence="7 10" id="KW-0479">Metal-binding</keyword>
<dbReference type="SUPFAM" id="SSF56235">
    <property type="entry name" value="N-terminal nucleophile aminohydrolases (Ntn hydrolases)"/>
    <property type="match status" value="1"/>
</dbReference>
<evidence type="ECO:0000256" key="5">
    <source>
        <dbReference type="ARBA" id="ARBA00022755"/>
    </source>
</evidence>
<dbReference type="HAMAP" id="MF_01931">
    <property type="entry name" value="PurF"/>
    <property type="match status" value="1"/>
</dbReference>
<accession>A0A271J518</accession>
<comment type="pathway">
    <text evidence="1 7 8">Purine metabolism; IMP biosynthesis via de novo pathway; N(1)-(5-phospho-D-ribosyl)glycinamide from 5-phospho-alpha-D-ribose 1-diphosphate: step 1/2.</text>
</comment>
<dbReference type="PANTHER" id="PTHR11907">
    <property type="entry name" value="AMIDOPHOSPHORIBOSYLTRANSFERASE"/>
    <property type="match status" value="1"/>
</dbReference>
<organism evidence="13 14">
    <name type="scientific">Rubrivirga marina</name>
    <dbReference type="NCBI Taxonomy" id="1196024"/>
    <lineage>
        <taxon>Bacteria</taxon>
        <taxon>Pseudomonadati</taxon>
        <taxon>Rhodothermota</taxon>
        <taxon>Rhodothermia</taxon>
        <taxon>Rhodothermales</taxon>
        <taxon>Rubricoccaceae</taxon>
        <taxon>Rubrivirga</taxon>
    </lineage>
</organism>
<evidence type="ECO:0000313" key="13">
    <source>
        <dbReference type="EMBL" id="PAP77779.1"/>
    </source>
</evidence>
<keyword evidence="3 7" id="KW-0328">Glycosyltransferase</keyword>
<dbReference type="AlphaFoldDB" id="A0A271J518"/>
<keyword evidence="7 10" id="KW-0460">Magnesium</keyword>
<keyword evidence="7 11" id="KW-0411">Iron-sulfur</keyword>
<protein>
    <recommendedName>
        <fullName evidence="7">Amidophosphoribosyltransferase</fullName>
        <shortName evidence="7">ATase</shortName>
        <ecNumber evidence="7">2.4.2.14</ecNumber>
    </recommendedName>
    <alternativeName>
        <fullName evidence="7">Glutamine phosphoribosylpyrophosphate amidotransferase</fullName>
        <shortName evidence="7">GPATase</shortName>
    </alternativeName>
</protein>
<keyword evidence="4 7" id="KW-0808">Transferase</keyword>
<dbReference type="RefSeq" id="WP_095511446.1">
    <property type="nucleotide sequence ID" value="NZ_MQWD01000001.1"/>
</dbReference>
<evidence type="ECO:0000256" key="4">
    <source>
        <dbReference type="ARBA" id="ARBA00022679"/>
    </source>
</evidence>
<comment type="cofactor">
    <cofactor evidence="7 10">
        <name>Mg(2+)</name>
        <dbReference type="ChEBI" id="CHEBI:18420"/>
    </cofactor>
    <text evidence="7 10">Binds 1 Mg(2+) ion per subunit.</text>
</comment>
<feature type="active site" description="Nucleophile" evidence="7 9">
    <location>
        <position position="8"/>
    </location>
</feature>
<dbReference type="GO" id="GO:0006189">
    <property type="term" value="P:'de novo' IMP biosynthetic process"/>
    <property type="evidence" value="ECO:0007669"/>
    <property type="project" value="UniProtKB-UniRule"/>
</dbReference>
<evidence type="ECO:0000256" key="2">
    <source>
        <dbReference type="ARBA" id="ARBA00010138"/>
    </source>
</evidence>
<feature type="binding site" evidence="7 11">
    <location>
        <position position="267"/>
    </location>
    <ligand>
        <name>[4Fe-4S] cluster</name>
        <dbReference type="ChEBI" id="CHEBI:49883"/>
    </ligand>
</feature>
<keyword evidence="14" id="KW-1185">Reference proteome</keyword>
<dbReference type="GO" id="GO:0000287">
    <property type="term" value="F:magnesium ion binding"/>
    <property type="evidence" value="ECO:0007669"/>
    <property type="project" value="UniProtKB-UniRule"/>
</dbReference>
<feature type="binding site" evidence="7 10">
    <location>
        <position position="322"/>
    </location>
    <ligand>
        <name>Mg(2+)</name>
        <dbReference type="ChEBI" id="CHEBI:18420"/>
    </ligand>
</feature>
<comment type="catalytic activity">
    <reaction evidence="7 8">
        <text>5-phospho-beta-D-ribosylamine + L-glutamate + diphosphate = 5-phospho-alpha-D-ribose 1-diphosphate + L-glutamine + H2O</text>
        <dbReference type="Rhea" id="RHEA:14905"/>
        <dbReference type="ChEBI" id="CHEBI:15377"/>
        <dbReference type="ChEBI" id="CHEBI:29985"/>
        <dbReference type="ChEBI" id="CHEBI:33019"/>
        <dbReference type="ChEBI" id="CHEBI:58017"/>
        <dbReference type="ChEBI" id="CHEBI:58359"/>
        <dbReference type="ChEBI" id="CHEBI:58681"/>
        <dbReference type="EC" id="2.4.2.14"/>
    </reaction>
</comment>
<evidence type="ECO:0000259" key="12">
    <source>
        <dbReference type="PROSITE" id="PS51278"/>
    </source>
</evidence>
<dbReference type="CDD" id="cd00715">
    <property type="entry name" value="GPATase_N"/>
    <property type="match status" value="1"/>
</dbReference>
<dbReference type="InterPro" id="IPR029057">
    <property type="entry name" value="PRTase-like"/>
</dbReference>
<dbReference type="InterPro" id="IPR035584">
    <property type="entry name" value="PurF_N"/>
</dbReference>
<dbReference type="SUPFAM" id="SSF53271">
    <property type="entry name" value="PRTase-like"/>
    <property type="match status" value="1"/>
</dbReference>
<evidence type="ECO:0000256" key="7">
    <source>
        <dbReference type="HAMAP-Rule" id="MF_01931"/>
    </source>
</evidence>
<keyword evidence="5 7" id="KW-0658">Purine biosynthesis</keyword>
<dbReference type="GO" id="GO:0051539">
    <property type="term" value="F:4 iron, 4 sulfur cluster binding"/>
    <property type="evidence" value="ECO:0007669"/>
    <property type="project" value="UniProtKB-KW"/>
</dbReference>
<keyword evidence="7" id="KW-0004">4Fe-4S</keyword>
<dbReference type="Pfam" id="PF13522">
    <property type="entry name" value="GATase_6"/>
    <property type="match status" value="1"/>
</dbReference>
<dbReference type="InterPro" id="IPR029055">
    <property type="entry name" value="Ntn_hydrolases_N"/>
</dbReference>
<evidence type="ECO:0000256" key="6">
    <source>
        <dbReference type="ARBA" id="ARBA00022962"/>
    </source>
</evidence>
<dbReference type="InterPro" id="IPR017932">
    <property type="entry name" value="GATase_2_dom"/>
</dbReference>
<evidence type="ECO:0000256" key="3">
    <source>
        <dbReference type="ARBA" id="ARBA00022676"/>
    </source>
</evidence>
<feature type="binding site" evidence="7 10">
    <location>
        <position position="389"/>
    </location>
    <ligand>
        <name>Mg(2+)</name>
        <dbReference type="ChEBI" id="CHEBI:18420"/>
    </ligand>
</feature>
<dbReference type="UniPathway" id="UPA00074">
    <property type="reaction ID" value="UER00124"/>
</dbReference>
<feature type="binding site" evidence="7 10">
    <location>
        <position position="390"/>
    </location>
    <ligand>
        <name>Mg(2+)</name>
        <dbReference type="ChEBI" id="CHEBI:18420"/>
    </ligand>
</feature>
<evidence type="ECO:0000256" key="10">
    <source>
        <dbReference type="PIRSR" id="PIRSR000485-2"/>
    </source>
</evidence>
<comment type="function">
    <text evidence="7">Catalyzes the formation of phosphoribosylamine from phosphoribosylpyrophosphate (PRPP) and glutamine.</text>
</comment>
<dbReference type="Gene3D" id="3.40.50.2020">
    <property type="match status" value="1"/>
</dbReference>
<dbReference type="PIRSF" id="PIRSF000485">
    <property type="entry name" value="Amd_phspho_trans"/>
    <property type="match status" value="1"/>
</dbReference>
<dbReference type="PROSITE" id="PS51278">
    <property type="entry name" value="GATASE_TYPE_2"/>
    <property type="match status" value="1"/>
</dbReference>
<dbReference type="NCBIfam" id="TIGR01134">
    <property type="entry name" value="purF"/>
    <property type="match status" value="1"/>
</dbReference>
<dbReference type="GO" id="GO:0009113">
    <property type="term" value="P:purine nucleobase biosynthetic process"/>
    <property type="evidence" value="ECO:0007669"/>
    <property type="project" value="UniProtKB-UniRule"/>
</dbReference>
<dbReference type="CDD" id="cd06223">
    <property type="entry name" value="PRTases_typeI"/>
    <property type="match status" value="1"/>
</dbReference>
<evidence type="ECO:0000256" key="1">
    <source>
        <dbReference type="ARBA" id="ARBA00005209"/>
    </source>
</evidence>
<dbReference type="EMBL" id="MQWD01000001">
    <property type="protein sequence ID" value="PAP77779.1"/>
    <property type="molecule type" value="Genomic_DNA"/>
</dbReference>
<dbReference type="GO" id="GO:0004044">
    <property type="term" value="F:amidophosphoribosyltransferase activity"/>
    <property type="evidence" value="ECO:0007669"/>
    <property type="project" value="UniProtKB-UniRule"/>
</dbReference>
<feature type="binding site" evidence="7 11">
    <location>
        <position position="481"/>
    </location>
    <ligand>
        <name>[4Fe-4S] cluster</name>
        <dbReference type="ChEBI" id="CHEBI:49883"/>
    </ligand>
</feature>
<dbReference type="InterPro" id="IPR000836">
    <property type="entry name" value="PRTase_dom"/>
</dbReference>
<name>A0A271J518_9BACT</name>
<dbReference type="InterPro" id="IPR005854">
    <property type="entry name" value="PurF"/>
</dbReference>
<sequence length="504" mass="55294">MDKPRDHCGLFGVYNHPDAARLTYFGLHALQHRGQESAGIVTSVYDEAKGRKVMPVLKDFGLVLDVFDNKDEFDDTLVGDAAIGHTRYSTSGSATNPANIQPFVVHDREGHFALAHNGNLSNARAIRDQLVEKGTLFNSSSDTELILHLAAQSREAGPVARMVDALHQCQGAFSLVILTDDALIAARDPNGFRPLALGKLPPADGREHPAWVVASETCAFDIVGAEYVRDIEPGEILVIDREGIQRVGTGGDFNGVCMPRKDGVSQCVFEYVYFSRPDSKIFGATVDKVRRKMGKRLAHDAPVPHIEKGDGKRPIVMSVPDSSNTAAIGYVSESNKMGHRCKLDIGLIRNHYVGRTFISPGQSTREQRVRTKFNPIRGVLEGRVVVMVDDSIVRGTTARQLVKMVREAGAAEVHFRSASPPVRWPCFYGMDFPSREELAANKHGAVDAIAEWLGVDSLGYLSVEGMLDAVEEAHESRDRYCHACFSGTYPVPVETGVVKEENDW</sequence>
<evidence type="ECO:0000256" key="9">
    <source>
        <dbReference type="PIRSR" id="PIRSR000485-1"/>
    </source>
</evidence>
<keyword evidence="6 7" id="KW-0315">Glutamine amidotransferase</keyword>
<feature type="binding site" evidence="7 11">
    <location>
        <position position="426"/>
    </location>
    <ligand>
        <name>[4Fe-4S] cluster</name>
        <dbReference type="ChEBI" id="CHEBI:49883"/>
    </ligand>
</feature>
<dbReference type="Proteomes" id="UP000216339">
    <property type="component" value="Unassembled WGS sequence"/>
</dbReference>
<feature type="domain" description="Glutamine amidotransferase type-2" evidence="12">
    <location>
        <begin position="8"/>
        <end position="242"/>
    </location>
</feature>
<evidence type="ECO:0000256" key="8">
    <source>
        <dbReference type="PIRNR" id="PIRNR000485"/>
    </source>
</evidence>
<evidence type="ECO:0000313" key="14">
    <source>
        <dbReference type="Proteomes" id="UP000216339"/>
    </source>
</evidence>
<keyword evidence="7 11" id="KW-0408">Iron</keyword>
<dbReference type="Gene3D" id="3.60.20.10">
    <property type="entry name" value="Glutamine Phosphoribosylpyrophosphate, subunit 1, domain 1"/>
    <property type="match status" value="1"/>
</dbReference>
<comment type="cofactor">
    <cofactor evidence="7 11">
        <name>[4Fe-4S] cluster</name>
        <dbReference type="ChEBI" id="CHEBI:49883"/>
    </cofactor>
    <text evidence="7 11">Binds 1 [4Fe-4S] cluster per subunit.</text>
</comment>
<proteinExistence type="inferred from homology"/>
<comment type="caution">
    <text evidence="13">The sequence shown here is derived from an EMBL/GenBank/DDBJ whole genome shotgun (WGS) entry which is preliminary data.</text>
</comment>